<evidence type="ECO:0000256" key="8">
    <source>
        <dbReference type="ARBA" id="ARBA00022801"/>
    </source>
</evidence>
<dbReference type="EC" id="3.2.2.27" evidence="3"/>
<dbReference type="AlphaFoldDB" id="A0A381QSN3"/>
<dbReference type="GO" id="GO:0006281">
    <property type="term" value="P:DNA repair"/>
    <property type="evidence" value="ECO:0007669"/>
    <property type="project" value="UniProtKB-KW"/>
</dbReference>
<evidence type="ECO:0000256" key="1">
    <source>
        <dbReference type="ARBA" id="ARBA00001400"/>
    </source>
</evidence>
<gene>
    <name evidence="13" type="ORF">METZ01_LOCUS33711</name>
</gene>
<dbReference type="InterPro" id="IPR036895">
    <property type="entry name" value="Uracil-DNA_glycosylase-like_sf"/>
</dbReference>
<evidence type="ECO:0000256" key="9">
    <source>
        <dbReference type="ARBA" id="ARBA00023004"/>
    </source>
</evidence>
<evidence type="ECO:0000256" key="2">
    <source>
        <dbReference type="ARBA" id="ARBA00006521"/>
    </source>
</evidence>
<evidence type="ECO:0000256" key="5">
    <source>
        <dbReference type="ARBA" id="ARBA00022485"/>
    </source>
</evidence>
<dbReference type="SMART" id="SM00987">
    <property type="entry name" value="UreE_C"/>
    <property type="match status" value="1"/>
</dbReference>
<evidence type="ECO:0000259" key="12">
    <source>
        <dbReference type="SMART" id="SM00986"/>
    </source>
</evidence>
<keyword evidence="11" id="KW-0234">DNA repair</keyword>
<dbReference type="Pfam" id="PF03167">
    <property type="entry name" value="UDG"/>
    <property type="match status" value="1"/>
</dbReference>
<comment type="catalytic activity">
    <reaction evidence="1">
        <text>Hydrolyzes single-stranded DNA or mismatched double-stranded DNA and polynucleotides, releasing free uracil.</text>
        <dbReference type="EC" id="3.2.2.27"/>
    </reaction>
</comment>
<keyword evidence="7" id="KW-0227">DNA damage</keyword>
<dbReference type="Gene3D" id="3.40.470.10">
    <property type="entry name" value="Uracil-DNA glycosylase-like domain"/>
    <property type="match status" value="1"/>
</dbReference>
<dbReference type="SUPFAM" id="SSF52141">
    <property type="entry name" value="Uracil-DNA glycosylase-like"/>
    <property type="match status" value="1"/>
</dbReference>
<dbReference type="InterPro" id="IPR005122">
    <property type="entry name" value="Uracil-DNA_glycosylase-like"/>
</dbReference>
<dbReference type="GO" id="GO:0046872">
    <property type="term" value="F:metal ion binding"/>
    <property type="evidence" value="ECO:0007669"/>
    <property type="project" value="UniProtKB-KW"/>
</dbReference>
<keyword evidence="9" id="KW-0408">Iron</keyword>
<dbReference type="PANTHER" id="PTHR33693:SF1">
    <property type="entry name" value="TYPE-4 URACIL-DNA GLYCOSYLASE"/>
    <property type="match status" value="1"/>
</dbReference>
<evidence type="ECO:0000256" key="4">
    <source>
        <dbReference type="ARBA" id="ARBA00019403"/>
    </source>
</evidence>
<dbReference type="NCBIfam" id="TIGR00758">
    <property type="entry name" value="UDG_fam4"/>
    <property type="match status" value="1"/>
</dbReference>
<evidence type="ECO:0000256" key="3">
    <source>
        <dbReference type="ARBA" id="ARBA00012030"/>
    </source>
</evidence>
<dbReference type="InterPro" id="IPR051536">
    <property type="entry name" value="UDG_Type-4/5"/>
</dbReference>
<keyword evidence="10" id="KW-0411">Iron-sulfur</keyword>
<accession>A0A381QSN3</accession>
<evidence type="ECO:0000256" key="7">
    <source>
        <dbReference type="ARBA" id="ARBA00022763"/>
    </source>
</evidence>
<keyword evidence="5" id="KW-0004">4Fe-4S</keyword>
<dbReference type="GO" id="GO:0051539">
    <property type="term" value="F:4 iron, 4 sulfur cluster binding"/>
    <property type="evidence" value="ECO:0007669"/>
    <property type="project" value="UniProtKB-KW"/>
</dbReference>
<evidence type="ECO:0000256" key="10">
    <source>
        <dbReference type="ARBA" id="ARBA00023014"/>
    </source>
</evidence>
<dbReference type="SMART" id="SM00986">
    <property type="entry name" value="UDG"/>
    <property type="match status" value="1"/>
</dbReference>
<sequence>MAAEATTCTRCRLSGGRRTVVFGSGSRSAHLMFVGEGPGAREDEQGLPFVGRSGQLLDRLLAEELGMDRADCYITNVVKCRPPENRDPRPDEIAACRPYLERQLALVDPTVVVTLGNFSSKLLLETDVGITKLRGQAYRFGDPERHLVPTFHPAAALRGGGEVMARMRADLVRAKMLMEAG</sequence>
<dbReference type="CDD" id="cd10030">
    <property type="entry name" value="UDG-F4_TTUDGA_SPO1dp_like"/>
    <property type="match status" value="1"/>
</dbReference>
<dbReference type="EMBL" id="UINC01001444">
    <property type="protein sequence ID" value="SUZ80857.1"/>
    <property type="molecule type" value="Genomic_DNA"/>
</dbReference>
<organism evidence="13">
    <name type="scientific">marine metagenome</name>
    <dbReference type="NCBI Taxonomy" id="408172"/>
    <lineage>
        <taxon>unclassified sequences</taxon>
        <taxon>metagenomes</taxon>
        <taxon>ecological metagenomes</taxon>
    </lineage>
</organism>
<protein>
    <recommendedName>
        <fullName evidence="4">Type-4 uracil-DNA glycosylase</fullName>
        <ecNumber evidence="3">3.2.2.27</ecNumber>
    </recommendedName>
</protein>
<keyword evidence="8" id="KW-0378">Hydrolase</keyword>
<keyword evidence="6" id="KW-0479">Metal-binding</keyword>
<dbReference type="GO" id="GO:0004844">
    <property type="term" value="F:uracil DNA N-glycosylase activity"/>
    <property type="evidence" value="ECO:0007669"/>
    <property type="project" value="UniProtKB-EC"/>
</dbReference>
<dbReference type="InterPro" id="IPR005273">
    <property type="entry name" value="Ura-DNA_glyco_family4"/>
</dbReference>
<name>A0A381QSN3_9ZZZZ</name>
<evidence type="ECO:0000256" key="11">
    <source>
        <dbReference type="ARBA" id="ARBA00023204"/>
    </source>
</evidence>
<proteinExistence type="inferred from homology"/>
<comment type="similarity">
    <text evidence="2">Belongs to the uracil-DNA glycosylase (UDG) superfamily. Type 4 (UDGa) family.</text>
</comment>
<evidence type="ECO:0000256" key="6">
    <source>
        <dbReference type="ARBA" id="ARBA00022723"/>
    </source>
</evidence>
<dbReference type="PANTHER" id="PTHR33693">
    <property type="entry name" value="TYPE-5 URACIL-DNA GLYCOSYLASE"/>
    <property type="match status" value="1"/>
</dbReference>
<feature type="domain" description="Uracil-DNA glycosylase-like" evidence="12">
    <location>
        <begin position="22"/>
        <end position="172"/>
    </location>
</feature>
<reference evidence="13" key="1">
    <citation type="submission" date="2018-05" db="EMBL/GenBank/DDBJ databases">
        <authorList>
            <person name="Lanie J.A."/>
            <person name="Ng W.-L."/>
            <person name="Kazmierczak K.M."/>
            <person name="Andrzejewski T.M."/>
            <person name="Davidsen T.M."/>
            <person name="Wayne K.J."/>
            <person name="Tettelin H."/>
            <person name="Glass J.I."/>
            <person name="Rusch D."/>
            <person name="Podicherti R."/>
            <person name="Tsui H.-C.T."/>
            <person name="Winkler M.E."/>
        </authorList>
    </citation>
    <scope>NUCLEOTIDE SEQUENCE</scope>
</reference>
<evidence type="ECO:0000313" key="13">
    <source>
        <dbReference type="EMBL" id="SUZ80857.1"/>
    </source>
</evidence>